<protein>
    <submittedName>
        <fullName evidence="2">Uncharacterized protein</fullName>
    </submittedName>
</protein>
<comment type="caution">
    <text evidence="2">The sequence shown here is derived from an EMBL/GenBank/DDBJ whole genome shotgun (WGS) entry which is preliminary data.</text>
</comment>
<name>A0A7X1FPG8_9SPHN</name>
<accession>A0A7X1FPG8</accession>
<proteinExistence type="predicted"/>
<dbReference type="EMBL" id="JACLAW010000001">
    <property type="protein sequence ID" value="MBC2663952.1"/>
    <property type="molecule type" value="Genomic_DNA"/>
</dbReference>
<keyword evidence="3" id="KW-1185">Reference proteome</keyword>
<dbReference type="Proteomes" id="UP000566813">
    <property type="component" value="Unassembled WGS sequence"/>
</dbReference>
<organism evidence="2 3">
    <name type="scientific">Novosphingobium flavum</name>
    <dbReference type="NCBI Taxonomy" id="1778672"/>
    <lineage>
        <taxon>Bacteria</taxon>
        <taxon>Pseudomonadati</taxon>
        <taxon>Pseudomonadota</taxon>
        <taxon>Alphaproteobacteria</taxon>
        <taxon>Sphingomonadales</taxon>
        <taxon>Sphingomonadaceae</taxon>
        <taxon>Novosphingobium</taxon>
    </lineage>
</organism>
<feature type="region of interest" description="Disordered" evidence="1">
    <location>
        <begin position="169"/>
        <end position="189"/>
    </location>
</feature>
<evidence type="ECO:0000313" key="3">
    <source>
        <dbReference type="Proteomes" id="UP000566813"/>
    </source>
</evidence>
<gene>
    <name evidence="2" type="ORF">H7F51_00310</name>
</gene>
<dbReference type="RefSeq" id="WP_185662214.1">
    <property type="nucleotide sequence ID" value="NZ_JACLAW010000001.1"/>
</dbReference>
<dbReference type="AlphaFoldDB" id="A0A7X1FPG8"/>
<evidence type="ECO:0000313" key="2">
    <source>
        <dbReference type="EMBL" id="MBC2663952.1"/>
    </source>
</evidence>
<evidence type="ECO:0000256" key="1">
    <source>
        <dbReference type="SAM" id="MobiDB-lite"/>
    </source>
</evidence>
<sequence length="312" mass="33038">MSGVLSRETVDRLFGLGAPVVPFPFRAAAGAGIGARAKAVGRSGNMVGAFGREVGIVIPLPRLGFDRLRLGARQGGEEFVEALGAAARIGAGFALPVEPGEMGEEQARVEAAADGDLLAVIEHRFLHTFKRALGQDLLGMFAGEDQRGIPGGGEMGRAAAGKVSRLRRYADGSGGRADRAAQRQGLTEPRLPLGREAIVAQSGEMGLRFQPRPLIPSLREDVSRKPQIARGGDPAATERAGRRIVVIGHDPALLQVRRGSREIWDFGGCRKMVSARGSARATAPALPQAADQCFVNWPRMAPAGRSLVWMLT</sequence>
<reference evidence="2 3" key="1">
    <citation type="submission" date="2020-08" db="EMBL/GenBank/DDBJ databases">
        <title>The genome sequence of type strain Novosphingobium flavum NBRC 111647.</title>
        <authorList>
            <person name="Liu Y."/>
        </authorList>
    </citation>
    <scope>NUCLEOTIDE SEQUENCE [LARGE SCALE GENOMIC DNA]</scope>
    <source>
        <strain evidence="2 3">NBRC 111647</strain>
    </source>
</reference>